<keyword evidence="5 7" id="KW-1133">Transmembrane helix</keyword>
<evidence type="ECO:0000256" key="6">
    <source>
        <dbReference type="ARBA" id="ARBA00023136"/>
    </source>
</evidence>
<feature type="transmembrane region" description="Helical" evidence="7">
    <location>
        <begin position="113"/>
        <end position="131"/>
    </location>
</feature>
<evidence type="ECO:0000256" key="1">
    <source>
        <dbReference type="ARBA" id="ARBA00004127"/>
    </source>
</evidence>
<evidence type="ECO:0000256" key="3">
    <source>
        <dbReference type="ARBA" id="ARBA00022448"/>
    </source>
</evidence>
<feature type="transmembrane region" description="Helical" evidence="7">
    <location>
        <begin position="348"/>
        <end position="368"/>
    </location>
</feature>
<feature type="transmembrane region" description="Helical" evidence="7">
    <location>
        <begin position="243"/>
        <end position="261"/>
    </location>
</feature>
<accession>A0ABY1EEA0</accession>
<keyword evidence="4 7" id="KW-0812">Transmembrane</keyword>
<sequence>MAYIVILNPLILGGFSADQAAVDVEGGWLPNEQVAAVTALTAGVMTILFGVIARLPYGFAAGLGINSFLAVSVVGQVTWAEAMGLVVINGLIIVLLASTGLRELIFNAIPRPLKIAITVGIGLFIAFIGLVDSGFVRASGANSPPVQLGDAGSIATLPTAVFVIGLIIMGVLLARKVKAALLIGIVATTIVAVILEAIFKVGPSFGTNPAGWNLNAPVLPTSVVAVPDLGLIGEVSFGAFERIGMLAAVMLVFTLVFTNFFDAMGTMTGLASEAGLADKDGKFPRLKSALIVEGIGAVAGGASSASSNTVFIESGAGIGEGARTGVANVITGILFLAAMFFTPLTQIVPLEVAAAALVIVGALMVSQIRHLDFTEFSSTLPIFLTIIVMPLTYSIANGIGAGFISWVLVRSLSGKAREISPLLWVVAVGFVLYFVRGPVELLIG</sequence>
<feature type="transmembrane region" description="Helical" evidence="7">
    <location>
        <begin position="151"/>
        <end position="173"/>
    </location>
</feature>
<feature type="transmembrane region" description="Helical" evidence="7">
    <location>
        <begin position="33"/>
        <end position="52"/>
    </location>
</feature>
<dbReference type="PANTHER" id="PTHR43337">
    <property type="entry name" value="XANTHINE/URACIL PERMEASE C887.17-RELATED"/>
    <property type="match status" value="1"/>
</dbReference>
<evidence type="ECO:0000256" key="4">
    <source>
        <dbReference type="ARBA" id="ARBA00022692"/>
    </source>
</evidence>
<evidence type="ECO:0000313" key="9">
    <source>
        <dbReference type="Proteomes" id="UP000199681"/>
    </source>
</evidence>
<feature type="transmembrane region" description="Helical" evidence="7">
    <location>
        <begin position="380"/>
        <end position="409"/>
    </location>
</feature>
<dbReference type="InterPro" id="IPR006043">
    <property type="entry name" value="NCS2"/>
</dbReference>
<feature type="transmembrane region" description="Helical" evidence="7">
    <location>
        <begin position="180"/>
        <end position="199"/>
    </location>
</feature>
<dbReference type="EMBL" id="FOPW01000008">
    <property type="protein sequence ID" value="SFH57592.1"/>
    <property type="molecule type" value="Genomic_DNA"/>
</dbReference>
<name>A0ABY1EEA0_9MICO</name>
<comment type="subcellular location">
    <subcellularLocation>
        <location evidence="1">Endomembrane system</location>
        <topology evidence="1">Multi-pass membrane protein</topology>
    </subcellularLocation>
</comment>
<protein>
    <submittedName>
        <fullName evidence="8">MFS transporter, AGZA family, xanthine/uracil permease</fullName>
    </submittedName>
</protein>
<dbReference type="Pfam" id="PF00860">
    <property type="entry name" value="Xan_ur_permease"/>
    <property type="match status" value="1"/>
</dbReference>
<keyword evidence="6 7" id="KW-0472">Membrane</keyword>
<dbReference type="Proteomes" id="UP000199681">
    <property type="component" value="Unassembled WGS sequence"/>
</dbReference>
<feature type="transmembrane region" description="Helical" evidence="7">
    <location>
        <begin position="83"/>
        <end position="101"/>
    </location>
</feature>
<feature type="transmembrane region" description="Helical" evidence="7">
    <location>
        <begin position="59"/>
        <end position="77"/>
    </location>
</feature>
<feature type="transmembrane region" description="Helical" evidence="7">
    <location>
        <begin position="289"/>
        <end position="312"/>
    </location>
</feature>
<feature type="transmembrane region" description="Helical" evidence="7">
    <location>
        <begin position="324"/>
        <end position="341"/>
    </location>
</feature>
<organism evidence="8 9">
    <name type="scientific">Cryobacterium levicorallinum</name>
    <dbReference type="NCBI Taxonomy" id="995038"/>
    <lineage>
        <taxon>Bacteria</taxon>
        <taxon>Bacillati</taxon>
        <taxon>Actinomycetota</taxon>
        <taxon>Actinomycetes</taxon>
        <taxon>Micrococcales</taxon>
        <taxon>Microbacteriaceae</taxon>
        <taxon>Cryobacterium</taxon>
    </lineage>
</organism>
<feature type="transmembrane region" description="Helical" evidence="7">
    <location>
        <begin position="421"/>
        <end position="439"/>
    </location>
</feature>
<comment type="similarity">
    <text evidence="2">Belongs to the nucleobase:cation symporter-2 (NCS2) (TC 2.A.40) family. Azg-like subfamily.</text>
</comment>
<gene>
    <name evidence="8" type="ORF">SAMN05216274_108119</name>
</gene>
<evidence type="ECO:0000256" key="7">
    <source>
        <dbReference type="SAM" id="Phobius"/>
    </source>
</evidence>
<reference evidence="8 9" key="1">
    <citation type="submission" date="2016-10" db="EMBL/GenBank/DDBJ databases">
        <authorList>
            <person name="Varghese N."/>
            <person name="Submissions S."/>
        </authorList>
    </citation>
    <scope>NUCLEOTIDE SEQUENCE [LARGE SCALE GENOMIC DNA]</scope>
    <source>
        <strain evidence="8 9">GMCC 1.11211</strain>
    </source>
</reference>
<proteinExistence type="inferred from homology"/>
<keyword evidence="3" id="KW-0813">Transport</keyword>
<evidence type="ECO:0000313" key="8">
    <source>
        <dbReference type="EMBL" id="SFH57592.1"/>
    </source>
</evidence>
<dbReference type="PANTHER" id="PTHR43337:SF1">
    <property type="entry name" value="XANTHINE_URACIL PERMEASE C887.17-RELATED"/>
    <property type="match status" value="1"/>
</dbReference>
<comment type="caution">
    <text evidence="8">The sequence shown here is derived from an EMBL/GenBank/DDBJ whole genome shotgun (WGS) entry which is preliminary data.</text>
</comment>
<keyword evidence="9" id="KW-1185">Reference proteome</keyword>
<evidence type="ECO:0000256" key="5">
    <source>
        <dbReference type="ARBA" id="ARBA00022989"/>
    </source>
</evidence>
<dbReference type="InterPro" id="IPR045018">
    <property type="entry name" value="Azg-like"/>
</dbReference>
<evidence type="ECO:0000256" key="2">
    <source>
        <dbReference type="ARBA" id="ARBA00005697"/>
    </source>
</evidence>